<dbReference type="EMBL" id="CXOI01000082">
    <property type="protein sequence ID" value="CTP92682.1"/>
    <property type="molecule type" value="Genomic_DNA"/>
</dbReference>
<evidence type="ECO:0000313" key="2">
    <source>
        <dbReference type="EMBL" id="CTP92682.1"/>
    </source>
</evidence>
<feature type="compositionally biased region" description="Basic and acidic residues" evidence="1">
    <location>
        <begin position="74"/>
        <end position="83"/>
    </location>
</feature>
<evidence type="ECO:0000313" key="3">
    <source>
        <dbReference type="Proteomes" id="UP000046187"/>
    </source>
</evidence>
<dbReference type="AlphaFoldDB" id="A0A0K3A5X9"/>
<protein>
    <submittedName>
        <fullName evidence="2">Uncharacterized protein</fullName>
    </submittedName>
</protein>
<accession>A0A0K3A5X9</accession>
<evidence type="ECO:0000256" key="1">
    <source>
        <dbReference type="SAM" id="MobiDB-lite"/>
    </source>
</evidence>
<name>A0A0K3A5X9_9XANT</name>
<dbReference type="RefSeq" id="WP_144423905.1">
    <property type="nucleotide sequence ID" value="NZ_CXOI01000082.1"/>
</dbReference>
<sequence>MTQREIPAIQQMLKESKDALSYSQEIDNPVNANNLCKAVSMWRSREIIFVKAPYFRNTYPKLDLHLPEQTQTDAHADPQEARD</sequence>
<reference evidence="3" key="1">
    <citation type="submission" date="2015-07" db="EMBL/GenBank/DDBJ databases">
        <authorList>
            <person name="Wibberg D."/>
        </authorList>
    </citation>
    <scope>NUCLEOTIDE SEQUENCE [LARGE SCALE GENOMIC DNA]</scope>
</reference>
<gene>
    <name evidence="2" type="ORF">XTALMG727_3851</name>
</gene>
<keyword evidence="3" id="KW-1185">Reference proteome</keyword>
<proteinExistence type="predicted"/>
<organism evidence="2 3">
    <name type="scientific">Xanthomonas graminis pv. arrhenatheri LMG 727</name>
    <dbReference type="NCBI Taxonomy" id="1195923"/>
    <lineage>
        <taxon>Bacteria</taxon>
        <taxon>Pseudomonadati</taxon>
        <taxon>Pseudomonadota</taxon>
        <taxon>Gammaproteobacteria</taxon>
        <taxon>Lysobacterales</taxon>
        <taxon>Lysobacteraceae</taxon>
        <taxon>Xanthomonas</taxon>
        <taxon>Xanthomonas translucens group</taxon>
        <taxon>Xanthomonas graminis</taxon>
    </lineage>
</organism>
<dbReference type="Proteomes" id="UP000046187">
    <property type="component" value="Unassembled WGS sequence"/>
</dbReference>
<feature type="region of interest" description="Disordered" evidence="1">
    <location>
        <begin position="63"/>
        <end position="83"/>
    </location>
</feature>